<dbReference type="EMBL" id="CAJOBC010004122">
    <property type="protein sequence ID" value="CAF3815528.1"/>
    <property type="molecule type" value="Genomic_DNA"/>
</dbReference>
<evidence type="ECO:0000256" key="1">
    <source>
        <dbReference type="ARBA" id="ARBA00004141"/>
    </source>
</evidence>
<name>A0A814JZ51_9BILA</name>
<dbReference type="AlphaFoldDB" id="A0A814JZ51"/>
<evidence type="ECO:0000256" key="5">
    <source>
        <dbReference type="SAM" id="Phobius"/>
    </source>
</evidence>
<dbReference type="Pfam" id="PF00664">
    <property type="entry name" value="ABC_membrane"/>
    <property type="match status" value="1"/>
</dbReference>
<dbReference type="OrthoDB" id="6500128at2759"/>
<gene>
    <name evidence="7" type="ORF">GPM918_LOCUS16011</name>
    <name evidence="8" type="ORF">SRO942_LOCUS16011</name>
</gene>
<dbReference type="Proteomes" id="UP000663829">
    <property type="component" value="Unassembled WGS sequence"/>
</dbReference>
<accession>A0A814JZ51</accession>
<evidence type="ECO:0000256" key="3">
    <source>
        <dbReference type="ARBA" id="ARBA00022989"/>
    </source>
</evidence>
<dbReference type="PANTHER" id="PTHR24221:SF636">
    <property type="entry name" value="BILE SALT EXPORT PUMP"/>
    <property type="match status" value="1"/>
</dbReference>
<reference evidence="7" key="1">
    <citation type="submission" date="2021-02" db="EMBL/GenBank/DDBJ databases">
        <authorList>
            <person name="Nowell W R."/>
        </authorList>
    </citation>
    <scope>NUCLEOTIDE SEQUENCE</scope>
</reference>
<dbReference type="PANTHER" id="PTHR24221">
    <property type="entry name" value="ATP-BINDING CASSETTE SUB-FAMILY B"/>
    <property type="match status" value="1"/>
</dbReference>
<sequence length="152" mass="16669">MITNSGEKLTKRLRSKVFRVILRQDMAYFDDQKNNTGALCTRLAVEASAVQGATGIRIGLLLQNFSSLGVGIILGFVYGWALTLMLLGFIPLIGIGEFLQSKLVSEFASKDKKALENAGKVTVEVIQNIRTVAQLTQAEHFGNEYAHLVEIP</sequence>
<dbReference type="GO" id="GO:0005524">
    <property type="term" value="F:ATP binding"/>
    <property type="evidence" value="ECO:0007669"/>
    <property type="project" value="InterPro"/>
</dbReference>
<comment type="subcellular location">
    <subcellularLocation>
        <location evidence="1">Membrane</location>
        <topology evidence="1">Multi-pass membrane protein</topology>
    </subcellularLocation>
</comment>
<dbReference type="SUPFAM" id="SSF90123">
    <property type="entry name" value="ABC transporter transmembrane region"/>
    <property type="match status" value="1"/>
</dbReference>
<proteinExistence type="predicted"/>
<dbReference type="PROSITE" id="PS50929">
    <property type="entry name" value="ABC_TM1F"/>
    <property type="match status" value="1"/>
</dbReference>
<keyword evidence="2 5" id="KW-0812">Transmembrane</keyword>
<dbReference type="Gene3D" id="1.20.1560.10">
    <property type="entry name" value="ABC transporter type 1, transmembrane domain"/>
    <property type="match status" value="1"/>
</dbReference>
<dbReference type="Proteomes" id="UP000681722">
    <property type="component" value="Unassembled WGS sequence"/>
</dbReference>
<evidence type="ECO:0000313" key="7">
    <source>
        <dbReference type="EMBL" id="CAF1045605.1"/>
    </source>
</evidence>
<organism evidence="7 9">
    <name type="scientific">Didymodactylos carnosus</name>
    <dbReference type="NCBI Taxonomy" id="1234261"/>
    <lineage>
        <taxon>Eukaryota</taxon>
        <taxon>Metazoa</taxon>
        <taxon>Spiralia</taxon>
        <taxon>Gnathifera</taxon>
        <taxon>Rotifera</taxon>
        <taxon>Eurotatoria</taxon>
        <taxon>Bdelloidea</taxon>
        <taxon>Philodinida</taxon>
        <taxon>Philodinidae</taxon>
        <taxon>Didymodactylos</taxon>
    </lineage>
</organism>
<evidence type="ECO:0000313" key="9">
    <source>
        <dbReference type="Proteomes" id="UP000663829"/>
    </source>
</evidence>
<dbReference type="GO" id="GO:0016324">
    <property type="term" value="C:apical plasma membrane"/>
    <property type="evidence" value="ECO:0007669"/>
    <property type="project" value="TreeGrafter"/>
</dbReference>
<keyword evidence="9" id="KW-1185">Reference proteome</keyword>
<dbReference type="CDD" id="cd18578">
    <property type="entry name" value="ABC_6TM_Pgp_ABCB1_D2_like"/>
    <property type="match status" value="1"/>
</dbReference>
<evidence type="ECO:0000313" key="8">
    <source>
        <dbReference type="EMBL" id="CAF3815528.1"/>
    </source>
</evidence>
<evidence type="ECO:0000256" key="4">
    <source>
        <dbReference type="ARBA" id="ARBA00023136"/>
    </source>
</evidence>
<feature type="transmembrane region" description="Helical" evidence="5">
    <location>
        <begin position="68"/>
        <end position="93"/>
    </location>
</feature>
<comment type="caution">
    <text evidence="7">The sequence shown here is derived from an EMBL/GenBank/DDBJ whole genome shotgun (WGS) entry which is preliminary data.</text>
</comment>
<keyword evidence="4 5" id="KW-0472">Membrane</keyword>
<dbReference type="InterPro" id="IPR011527">
    <property type="entry name" value="ABC1_TM_dom"/>
</dbReference>
<dbReference type="GO" id="GO:0140359">
    <property type="term" value="F:ABC-type transporter activity"/>
    <property type="evidence" value="ECO:0007669"/>
    <property type="project" value="InterPro"/>
</dbReference>
<evidence type="ECO:0000259" key="6">
    <source>
        <dbReference type="PROSITE" id="PS50929"/>
    </source>
</evidence>
<dbReference type="InterPro" id="IPR039421">
    <property type="entry name" value="Type_1_exporter"/>
</dbReference>
<feature type="domain" description="ABC transmembrane type-1" evidence="6">
    <location>
        <begin position="1"/>
        <end position="152"/>
    </location>
</feature>
<protein>
    <recommendedName>
        <fullName evidence="6">ABC transmembrane type-1 domain-containing protein</fullName>
    </recommendedName>
</protein>
<dbReference type="EMBL" id="CAJNOQ010004122">
    <property type="protein sequence ID" value="CAF1045605.1"/>
    <property type="molecule type" value="Genomic_DNA"/>
</dbReference>
<keyword evidence="3 5" id="KW-1133">Transmembrane helix</keyword>
<dbReference type="InterPro" id="IPR036640">
    <property type="entry name" value="ABC1_TM_sf"/>
</dbReference>
<evidence type="ECO:0000256" key="2">
    <source>
        <dbReference type="ARBA" id="ARBA00022692"/>
    </source>
</evidence>